<sequence>MKAQVEKTYYIIKSGQIPIEVIPKADQTRYSEFRDGVVQYLNGRTEAGKFNYNFLYKEMHYINAAGDTIVLRNNDPVKTISIGEDQYFLLFGQGYIELLTATFPIALARTESMSVILGGYPTSRYSSENTYIGEPPTLRQVYHHRSDNLMRVLKRADYIFMDRNLRFHPAKKAILFKLFPEKRREIHEFIKNHQINFNNPAHLQKVIEFTAQAVEATHP</sequence>
<keyword evidence="2" id="KW-1185">Reference proteome</keyword>
<dbReference type="EMBL" id="JAUKPO010000009">
    <property type="protein sequence ID" value="MDO1447948.1"/>
    <property type="molecule type" value="Genomic_DNA"/>
</dbReference>
<protein>
    <recommendedName>
        <fullName evidence="3">Crp/Fnr family transcriptional regulator</fullName>
    </recommendedName>
</protein>
<comment type="caution">
    <text evidence="1">The sequence shown here is derived from an EMBL/GenBank/DDBJ whole genome shotgun (WGS) entry which is preliminary data.</text>
</comment>
<dbReference type="Proteomes" id="UP001168528">
    <property type="component" value="Unassembled WGS sequence"/>
</dbReference>
<evidence type="ECO:0000313" key="1">
    <source>
        <dbReference type="EMBL" id="MDO1447948.1"/>
    </source>
</evidence>
<proteinExistence type="predicted"/>
<evidence type="ECO:0000313" key="2">
    <source>
        <dbReference type="Proteomes" id="UP001168528"/>
    </source>
</evidence>
<evidence type="ECO:0008006" key="3">
    <source>
        <dbReference type="Google" id="ProtNLM"/>
    </source>
</evidence>
<name>A0ABT8R767_9BACT</name>
<reference evidence="1" key="1">
    <citation type="submission" date="2023-07" db="EMBL/GenBank/DDBJ databases">
        <title>The genome sequence of Rhodocytophaga aerolata KACC 12507.</title>
        <authorList>
            <person name="Zhang X."/>
        </authorList>
    </citation>
    <scope>NUCLEOTIDE SEQUENCE</scope>
    <source>
        <strain evidence="1">KACC 12507</strain>
    </source>
</reference>
<dbReference type="RefSeq" id="WP_302038753.1">
    <property type="nucleotide sequence ID" value="NZ_JAUKPO010000009.1"/>
</dbReference>
<organism evidence="1 2">
    <name type="scientific">Rhodocytophaga aerolata</name>
    <dbReference type="NCBI Taxonomy" id="455078"/>
    <lineage>
        <taxon>Bacteria</taxon>
        <taxon>Pseudomonadati</taxon>
        <taxon>Bacteroidota</taxon>
        <taxon>Cytophagia</taxon>
        <taxon>Cytophagales</taxon>
        <taxon>Rhodocytophagaceae</taxon>
        <taxon>Rhodocytophaga</taxon>
    </lineage>
</organism>
<gene>
    <name evidence="1" type="ORF">Q0590_16875</name>
</gene>
<accession>A0ABT8R767</accession>